<dbReference type="AlphaFoldDB" id="W1NW64"/>
<keyword evidence="2" id="KW-1185">Reference proteome</keyword>
<dbReference type="Gramene" id="ERN01877">
    <property type="protein sequence ID" value="ERN01877"/>
    <property type="gene ID" value="AMTR_s00089p00122670"/>
</dbReference>
<organism evidence="1 2">
    <name type="scientific">Amborella trichopoda</name>
    <dbReference type="NCBI Taxonomy" id="13333"/>
    <lineage>
        <taxon>Eukaryota</taxon>
        <taxon>Viridiplantae</taxon>
        <taxon>Streptophyta</taxon>
        <taxon>Embryophyta</taxon>
        <taxon>Tracheophyta</taxon>
        <taxon>Spermatophyta</taxon>
        <taxon>Magnoliopsida</taxon>
        <taxon>Amborellales</taxon>
        <taxon>Amborellaceae</taxon>
        <taxon>Amborella</taxon>
    </lineage>
</organism>
<reference evidence="2" key="1">
    <citation type="journal article" date="2013" name="Science">
        <title>The Amborella genome and the evolution of flowering plants.</title>
        <authorList>
            <consortium name="Amborella Genome Project"/>
        </authorList>
    </citation>
    <scope>NUCLEOTIDE SEQUENCE [LARGE SCALE GENOMIC DNA]</scope>
</reference>
<sequence length="105" mass="12142">MARNRVDIISLKPCVLTIVEDDYTEELAIAHIGRFLHHLLWLFSAKNHRDPRNQGIQKEVMANGTSALLLSLKTVFPIEQDIIEGSMQFRIKIDMKNLCLRQKLE</sequence>
<protein>
    <submittedName>
        <fullName evidence="1">Uncharacterized protein</fullName>
    </submittedName>
</protein>
<gene>
    <name evidence="1" type="ORF">AMTR_s00089p00122670</name>
</gene>
<dbReference type="Proteomes" id="UP000017836">
    <property type="component" value="Unassembled WGS sequence"/>
</dbReference>
<proteinExistence type="predicted"/>
<accession>W1NW64</accession>
<name>W1NW64_AMBTC</name>
<evidence type="ECO:0000313" key="1">
    <source>
        <dbReference type="EMBL" id="ERN01877.1"/>
    </source>
</evidence>
<evidence type="ECO:0000313" key="2">
    <source>
        <dbReference type="Proteomes" id="UP000017836"/>
    </source>
</evidence>
<dbReference type="EMBL" id="KI394680">
    <property type="protein sequence ID" value="ERN01877.1"/>
    <property type="molecule type" value="Genomic_DNA"/>
</dbReference>
<dbReference type="HOGENOM" id="CLU_2240248_0_0_1"/>